<dbReference type="EMBL" id="SMFY01000001">
    <property type="protein sequence ID" value="TCK31445.1"/>
    <property type="molecule type" value="Genomic_DNA"/>
</dbReference>
<accession>A0A4R1IBI6</accession>
<dbReference type="AlphaFoldDB" id="A0A4R1IBI6"/>
<evidence type="ECO:0000313" key="4">
    <source>
        <dbReference type="Proteomes" id="UP000295030"/>
    </source>
</evidence>
<dbReference type="SUPFAM" id="SSF51905">
    <property type="entry name" value="FAD/NAD(P)-binding domain"/>
    <property type="match status" value="1"/>
</dbReference>
<reference evidence="3 4" key="1">
    <citation type="submission" date="2019-03" db="EMBL/GenBank/DDBJ databases">
        <title>Genomic Encyclopedia of Type Strains, Phase IV (KMG-IV): sequencing the most valuable type-strain genomes for metagenomic binning, comparative biology and taxonomic classification.</title>
        <authorList>
            <person name="Goeker M."/>
        </authorList>
    </citation>
    <scope>NUCLEOTIDE SEQUENCE [LARGE SCALE GENOMIC DNA]</scope>
    <source>
        <strain evidence="3 4">DSM 101</strain>
    </source>
</reference>
<dbReference type="PANTHER" id="PTHR13847:SF281">
    <property type="entry name" value="FAD DEPENDENT OXIDOREDUCTASE DOMAIN-CONTAINING PROTEIN"/>
    <property type="match status" value="1"/>
</dbReference>
<gene>
    <name evidence="3" type="ORF">EV667_1554</name>
</gene>
<sequence length="440" mass="46183">MPGPKGMVAPLPSVGSGSLWQATSVARPAFGRLSGDQSFDVAIIGGGYTGLSSARYLSKAGLSPVVIEANCIGWGASGRNGGVVSGKFRIGFKDIAARHGLDTARRMHALGLEAIEHVGQLIEELGIAGAESRPTGSLRCAHNARTLEALRSEAAWLREALGDTDVSMLSAGEVADETGSRGFTGGMLNTHGGVIHPLNFVLGLAAGLKAAGIAIYENTPVTRFGREGTGVVVETPRGRITARQLVIATNAYSDMTPATDMVRTSIIPFRSAMVATEALGGTPGAGLLASGRSYTETRRMMRWFRKSGDRLLYGGRGAFGKTDSRAAFAALEKAMVRQFPELASVKVSHKWSGLVAMTLDSLPHLGRLDDRVVYSIGYNGTGVALASGIGRHVAALVTGGTPDLGLLTRQPLPPIPFYGLREPAVRVVAGWYQFLDAIGR</sequence>
<dbReference type="GO" id="GO:0016491">
    <property type="term" value="F:oxidoreductase activity"/>
    <property type="evidence" value="ECO:0007669"/>
    <property type="project" value="UniProtKB-KW"/>
</dbReference>
<dbReference type="Gene3D" id="3.50.50.60">
    <property type="entry name" value="FAD/NAD(P)-binding domain"/>
    <property type="match status" value="1"/>
</dbReference>
<dbReference type="Gene3D" id="3.30.9.10">
    <property type="entry name" value="D-Amino Acid Oxidase, subunit A, domain 2"/>
    <property type="match status" value="1"/>
</dbReference>
<keyword evidence="1" id="KW-0560">Oxidoreductase</keyword>
<organism evidence="3 4">
    <name type="scientific">Ancylobacter aquaticus</name>
    <dbReference type="NCBI Taxonomy" id="100"/>
    <lineage>
        <taxon>Bacteria</taxon>
        <taxon>Pseudomonadati</taxon>
        <taxon>Pseudomonadota</taxon>
        <taxon>Alphaproteobacteria</taxon>
        <taxon>Hyphomicrobiales</taxon>
        <taxon>Xanthobacteraceae</taxon>
        <taxon>Ancylobacter</taxon>
    </lineage>
</organism>
<dbReference type="GO" id="GO:0005737">
    <property type="term" value="C:cytoplasm"/>
    <property type="evidence" value="ECO:0007669"/>
    <property type="project" value="TreeGrafter"/>
</dbReference>
<keyword evidence="4" id="KW-1185">Reference proteome</keyword>
<evidence type="ECO:0000256" key="1">
    <source>
        <dbReference type="ARBA" id="ARBA00023002"/>
    </source>
</evidence>
<evidence type="ECO:0000313" key="3">
    <source>
        <dbReference type="EMBL" id="TCK31445.1"/>
    </source>
</evidence>
<comment type="caution">
    <text evidence="3">The sequence shown here is derived from an EMBL/GenBank/DDBJ whole genome shotgun (WGS) entry which is preliminary data.</text>
</comment>
<dbReference type="OrthoDB" id="9814969at2"/>
<dbReference type="InterPro" id="IPR036188">
    <property type="entry name" value="FAD/NAD-bd_sf"/>
</dbReference>
<feature type="domain" description="FAD dependent oxidoreductase" evidence="2">
    <location>
        <begin position="40"/>
        <end position="396"/>
    </location>
</feature>
<name>A0A4R1IBI6_ANCAQ</name>
<proteinExistence type="predicted"/>
<evidence type="ECO:0000259" key="2">
    <source>
        <dbReference type="Pfam" id="PF01266"/>
    </source>
</evidence>
<dbReference type="PANTHER" id="PTHR13847">
    <property type="entry name" value="SARCOSINE DEHYDROGENASE-RELATED"/>
    <property type="match status" value="1"/>
</dbReference>
<protein>
    <submittedName>
        <fullName evidence="3">Glycine/D-amino acid oxidase-like deaminating enzyme</fullName>
    </submittedName>
</protein>
<dbReference type="Pfam" id="PF01266">
    <property type="entry name" value="DAO"/>
    <property type="match status" value="1"/>
</dbReference>
<dbReference type="RefSeq" id="WP_131834662.1">
    <property type="nucleotide sequence ID" value="NZ_SMFY01000001.1"/>
</dbReference>
<dbReference type="Proteomes" id="UP000295030">
    <property type="component" value="Unassembled WGS sequence"/>
</dbReference>
<dbReference type="InterPro" id="IPR006076">
    <property type="entry name" value="FAD-dep_OxRdtase"/>
</dbReference>